<sequence>KNFFGLVSSEIAKKGGSRSDLLEQSESRLYRSGR</sequence>
<protein>
    <submittedName>
        <fullName evidence="1">Uncharacterized protein</fullName>
    </submittedName>
</protein>
<proteinExistence type="predicted"/>
<gene>
    <name evidence="1" type="ORF">S01H1_54498</name>
</gene>
<reference evidence="1" key="1">
    <citation type="journal article" date="2014" name="Front. Microbiol.">
        <title>High frequency of phylogenetically diverse reductive dehalogenase-homologous genes in deep subseafloor sedimentary metagenomes.</title>
        <authorList>
            <person name="Kawai M."/>
            <person name="Futagami T."/>
            <person name="Toyoda A."/>
            <person name="Takaki Y."/>
            <person name="Nishi S."/>
            <person name="Hori S."/>
            <person name="Arai W."/>
            <person name="Tsubouchi T."/>
            <person name="Morono Y."/>
            <person name="Uchiyama I."/>
            <person name="Ito T."/>
            <person name="Fujiyama A."/>
            <person name="Inagaki F."/>
            <person name="Takami H."/>
        </authorList>
    </citation>
    <scope>NUCLEOTIDE SEQUENCE</scope>
    <source>
        <strain evidence="1">Expedition CK06-06</strain>
    </source>
</reference>
<feature type="non-terminal residue" evidence="1">
    <location>
        <position position="1"/>
    </location>
</feature>
<organism evidence="1">
    <name type="scientific">marine sediment metagenome</name>
    <dbReference type="NCBI Taxonomy" id="412755"/>
    <lineage>
        <taxon>unclassified sequences</taxon>
        <taxon>metagenomes</taxon>
        <taxon>ecological metagenomes</taxon>
    </lineage>
</organism>
<evidence type="ECO:0000313" key="1">
    <source>
        <dbReference type="EMBL" id="GAG17745.1"/>
    </source>
</evidence>
<name>X0VHI2_9ZZZZ</name>
<accession>X0VHI2</accession>
<dbReference type="AlphaFoldDB" id="X0VHI2"/>
<comment type="caution">
    <text evidence="1">The sequence shown here is derived from an EMBL/GenBank/DDBJ whole genome shotgun (WGS) entry which is preliminary data.</text>
</comment>
<dbReference type="EMBL" id="BARS01035367">
    <property type="protein sequence ID" value="GAG17745.1"/>
    <property type="molecule type" value="Genomic_DNA"/>
</dbReference>